<proteinExistence type="predicted"/>
<comment type="caution">
    <text evidence="2">The sequence shown here is derived from an EMBL/GenBank/DDBJ whole genome shotgun (WGS) entry which is preliminary data.</text>
</comment>
<gene>
    <name evidence="2" type="ORF">ACFSFW_15275</name>
</gene>
<accession>A0ABW4MR28</accession>
<dbReference type="EMBL" id="JBHUEK010000025">
    <property type="protein sequence ID" value="MFD1780026.1"/>
    <property type="molecule type" value="Genomic_DNA"/>
</dbReference>
<organism evidence="2 3">
    <name type="scientific">Fredinandcohnia salidurans</name>
    <dbReference type="NCBI Taxonomy" id="2595041"/>
    <lineage>
        <taxon>Bacteria</taxon>
        <taxon>Bacillati</taxon>
        <taxon>Bacillota</taxon>
        <taxon>Bacilli</taxon>
        <taxon>Bacillales</taxon>
        <taxon>Bacillaceae</taxon>
        <taxon>Fredinandcohnia</taxon>
    </lineage>
</organism>
<name>A0ABW4MR28_9BACI</name>
<keyword evidence="3" id="KW-1185">Reference proteome</keyword>
<sequence length="43" mass="4981">MSTWVTPEEMERKRKRNKTLLYVSFPILAILVSATMTLLANNL</sequence>
<dbReference type="RefSeq" id="WP_304216764.1">
    <property type="nucleotide sequence ID" value="NZ_JBHUEK010000025.1"/>
</dbReference>
<keyword evidence="1" id="KW-1133">Transmembrane helix</keyword>
<keyword evidence="1" id="KW-0812">Transmembrane</keyword>
<dbReference type="Proteomes" id="UP001597227">
    <property type="component" value="Unassembled WGS sequence"/>
</dbReference>
<evidence type="ECO:0000313" key="2">
    <source>
        <dbReference type="EMBL" id="MFD1780026.1"/>
    </source>
</evidence>
<keyword evidence="1" id="KW-0472">Membrane</keyword>
<protein>
    <submittedName>
        <fullName evidence="2">Uncharacterized protein</fullName>
    </submittedName>
</protein>
<reference evidence="3" key="1">
    <citation type="journal article" date="2019" name="Int. J. Syst. Evol. Microbiol.">
        <title>The Global Catalogue of Microorganisms (GCM) 10K type strain sequencing project: providing services to taxonomists for standard genome sequencing and annotation.</title>
        <authorList>
            <consortium name="The Broad Institute Genomics Platform"/>
            <consortium name="The Broad Institute Genome Sequencing Center for Infectious Disease"/>
            <person name="Wu L."/>
            <person name="Ma J."/>
        </authorList>
    </citation>
    <scope>NUCLEOTIDE SEQUENCE [LARGE SCALE GENOMIC DNA]</scope>
    <source>
        <strain evidence="3">CCUG 15531</strain>
    </source>
</reference>
<evidence type="ECO:0000256" key="1">
    <source>
        <dbReference type="SAM" id="Phobius"/>
    </source>
</evidence>
<evidence type="ECO:0000313" key="3">
    <source>
        <dbReference type="Proteomes" id="UP001597227"/>
    </source>
</evidence>
<feature type="transmembrane region" description="Helical" evidence="1">
    <location>
        <begin position="20"/>
        <end position="40"/>
    </location>
</feature>